<gene>
    <name evidence="1" type="ORF">TrCOL_g252</name>
</gene>
<protein>
    <submittedName>
        <fullName evidence="1">Uncharacterized protein</fullName>
    </submittedName>
</protein>
<evidence type="ECO:0000313" key="1">
    <source>
        <dbReference type="EMBL" id="GMI30094.1"/>
    </source>
</evidence>
<keyword evidence="2" id="KW-1185">Reference proteome</keyword>
<organism evidence="1 2">
    <name type="scientific">Triparma columacea</name>
    <dbReference type="NCBI Taxonomy" id="722753"/>
    <lineage>
        <taxon>Eukaryota</taxon>
        <taxon>Sar</taxon>
        <taxon>Stramenopiles</taxon>
        <taxon>Ochrophyta</taxon>
        <taxon>Bolidophyceae</taxon>
        <taxon>Parmales</taxon>
        <taxon>Triparmaceae</taxon>
        <taxon>Triparma</taxon>
    </lineage>
</organism>
<dbReference type="EMBL" id="BRYA01000696">
    <property type="protein sequence ID" value="GMI30094.1"/>
    <property type="molecule type" value="Genomic_DNA"/>
</dbReference>
<name>A0A9W7L3W6_9STRA</name>
<sequence length="391" mass="44208">MSSTAVKSPKYFLHSPLKRRLDVIRTPTLQTLYSSSSPEAGGLKKKRIVNPLRPVLKGITGFSLTALRQTLRTLTGLSLSKFVGRLLKPMVRVWPLSVRAFLQPFLVLYYWPLLFVRALVMKKGYPLSSEKVLKAVENLVVEEEYVPISIDYDLSVDVMKLPSADEFEKRVEGIGVEKEKREEEDEVKVEETAKAEEEKAPLAEVKEEKEVAEKVEEVVVAEEKAPATTLFKPDIQQLTGKWKLYVTPEFKTEYGAYLKSLSQPQIVINVALGLVGFTTEETQHVVDSGALQVIGRNPRGDWDRVLELTGEDSDGVDVETADSEIVKAQSWWSDDNVHNSWLRNTKKYGGGDFSSKRYIDSEGFYICESTFHPSKQGRSKANIKWKFEKVV</sequence>
<proteinExistence type="predicted"/>
<dbReference type="AlphaFoldDB" id="A0A9W7L3W6"/>
<accession>A0A9W7L3W6</accession>
<reference evidence="2" key="1">
    <citation type="journal article" date="2023" name="Commun. Biol.">
        <title>Genome analysis of Parmales, the sister group of diatoms, reveals the evolutionary specialization of diatoms from phago-mixotrophs to photoautotrophs.</title>
        <authorList>
            <person name="Ban H."/>
            <person name="Sato S."/>
            <person name="Yoshikawa S."/>
            <person name="Yamada K."/>
            <person name="Nakamura Y."/>
            <person name="Ichinomiya M."/>
            <person name="Sato N."/>
            <person name="Blanc-Mathieu R."/>
            <person name="Endo H."/>
            <person name="Kuwata A."/>
            <person name="Ogata H."/>
        </authorList>
    </citation>
    <scope>NUCLEOTIDE SEQUENCE [LARGE SCALE GENOMIC DNA]</scope>
</reference>
<dbReference type="OrthoDB" id="195110at2759"/>
<evidence type="ECO:0000313" key="2">
    <source>
        <dbReference type="Proteomes" id="UP001165065"/>
    </source>
</evidence>
<comment type="caution">
    <text evidence="1">The sequence shown here is derived from an EMBL/GenBank/DDBJ whole genome shotgun (WGS) entry which is preliminary data.</text>
</comment>
<dbReference type="Proteomes" id="UP001165065">
    <property type="component" value="Unassembled WGS sequence"/>
</dbReference>